<dbReference type="InterPro" id="IPR029061">
    <property type="entry name" value="THDP-binding"/>
</dbReference>
<dbReference type="GO" id="GO:0009097">
    <property type="term" value="P:isoleucine biosynthetic process"/>
    <property type="evidence" value="ECO:0007669"/>
    <property type="project" value="TreeGrafter"/>
</dbReference>
<evidence type="ECO:0000256" key="1">
    <source>
        <dbReference type="ARBA" id="ARBA00001964"/>
    </source>
</evidence>
<name>A0A1I1VMF0_9BACL</name>
<feature type="domain" description="Thiamine pyrophosphate enzyme N-terminal TPP-binding" evidence="7">
    <location>
        <begin position="3"/>
        <end position="114"/>
    </location>
</feature>
<evidence type="ECO:0000259" key="7">
    <source>
        <dbReference type="Pfam" id="PF02776"/>
    </source>
</evidence>
<sequence>MRAIEAGLRFLVSQGVKYIFGVPAGSINALYDCLHELPELTSIVAKHESSSGYMAAAYTRITGIPSVCVGSSGPGATNLVTPAANAWREKLPVIFLTGAIPTTKFGRGGGQELNADPIFASVTKLSKTVTDPKELPRVLAEAYNTAISGIPGPVHITIPINMQMTDIGEPEIVTAVLTQPVQPVLAEVEAAAAAIAKAGRRGALLLGHGSKQFKDTMRRFAELTGWHVATTPRGKGAFPENHPLALGVYGLASNDSAVDYLRGNQHDLLMIVGSALGESATSSWDERLVNGKQIIHIDHDKRELGKNFDTDYPVHGDIELVVRQLIDRLTSGVQEEQLEEITSAYKEAAAAVETAGPGTEDWSTRSAIRQLNLIAPDNARYYVDIGEFMTYSIQNLVIRENQAFDININFGGMGSGISGALGAQLAEPDRPTISVTGDGCFFMHGMEVLTAKEYNLPIVFVVINNARLGMVYHGHMMQYKRCLEDFSQERTSIADIAKALGIRYAQAESLDELRPELAKEWFDQSRGPIVVEINVEGNEIPPMGERVKFLQGATY</sequence>
<dbReference type="GO" id="GO:0005948">
    <property type="term" value="C:acetolactate synthase complex"/>
    <property type="evidence" value="ECO:0007669"/>
    <property type="project" value="TreeGrafter"/>
</dbReference>
<evidence type="ECO:0000313" key="9">
    <source>
        <dbReference type="Proteomes" id="UP000198855"/>
    </source>
</evidence>
<dbReference type="FunFam" id="3.40.50.970:FF:000007">
    <property type="entry name" value="Acetolactate synthase"/>
    <property type="match status" value="1"/>
</dbReference>
<evidence type="ECO:0000259" key="6">
    <source>
        <dbReference type="Pfam" id="PF02775"/>
    </source>
</evidence>
<comment type="cofactor">
    <cofactor evidence="1">
        <name>thiamine diphosphate</name>
        <dbReference type="ChEBI" id="CHEBI:58937"/>
    </cofactor>
</comment>
<dbReference type="GO" id="GO:0009099">
    <property type="term" value="P:L-valine biosynthetic process"/>
    <property type="evidence" value="ECO:0007669"/>
    <property type="project" value="TreeGrafter"/>
</dbReference>
<comment type="similarity">
    <text evidence="2 4">Belongs to the TPP enzyme family.</text>
</comment>
<dbReference type="Gene3D" id="3.40.50.1220">
    <property type="entry name" value="TPP-binding domain"/>
    <property type="match status" value="1"/>
</dbReference>
<keyword evidence="3 4" id="KW-0786">Thiamine pyrophosphate</keyword>
<dbReference type="CDD" id="cd00568">
    <property type="entry name" value="TPP_enzymes"/>
    <property type="match status" value="1"/>
</dbReference>
<dbReference type="PROSITE" id="PS00187">
    <property type="entry name" value="TPP_ENZYMES"/>
    <property type="match status" value="1"/>
</dbReference>
<dbReference type="OrthoDB" id="4494979at2"/>
<proteinExistence type="inferred from homology"/>
<dbReference type="RefSeq" id="WP_091183239.1">
    <property type="nucleotide sequence ID" value="NZ_FOMT01000001.1"/>
</dbReference>
<dbReference type="CDD" id="cd07035">
    <property type="entry name" value="TPP_PYR_POX_like"/>
    <property type="match status" value="1"/>
</dbReference>
<dbReference type="Pfam" id="PF00205">
    <property type="entry name" value="TPP_enzyme_M"/>
    <property type="match status" value="1"/>
</dbReference>
<dbReference type="InterPro" id="IPR012000">
    <property type="entry name" value="Thiamin_PyroP_enz_cen_dom"/>
</dbReference>
<dbReference type="AlphaFoldDB" id="A0A1I1VMF0"/>
<dbReference type="InterPro" id="IPR000399">
    <property type="entry name" value="TPP-bd_CS"/>
</dbReference>
<protein>
    <submittedName>
        <fullName evidence="8">Acetolactate synthase-1/2/3 large subunit</fullName>
    </submittedName>
</protein>
<evidence type="ECO:0000256" key="3">
    <source>
        <dbReference type="ARBA" id="ARBA00023052"/>
    </source>
</evidence>
<dbReference type="GO" id="GO:0003984">
    <property type="term" value="F:acetolactate synthase activity"/>
    <property type="evidence" value="ECO:0007669"/>
    <property type="project" value="TreeGrafter"/>
</dbReference>
<dbReference type="GO" id="GO:0000287">
    <property type="term" value="F:magnesium ion binding"/>
    <property type="evidence" value="ECO:0007669"/>
    <property type="project" value="InterPro"/>
</dbReference>
<dbReference type="InterPro" id="IPR045229">
    <property type="entry name" value="TPP_enz"/>
</dbReference>
<dbReference type="GO" id="GO:0030976">
    <property type="term" value="F:thiamine pyrophosphate binding"/>
    <property type="evidence" value="ECO:0007669"/>
    <property type="project" value="InterPro"/>
</dbReference>
<dbReference type="SUPFAM" id="SSF52467">
    <property type="entry name" value="DHS-like NAD/FAD-binding domain"/>
    <property type="match status" value="1"/>
</dbReference>
<dbReference type="GO" id="GO:0050660">
    <property type="term" value="F:flavin adenine dinucleotide binding"/>
    <property type="evidence" value="ECO:0007669"/>
    <property type="project" value="TreeGrafter"/>
</dbReference>
<dbReference type="InterPro" id="IPR029035">
    <property type="entry name" value="DHS-like_NAD/FAD-binding_dom"/>
</dbReference>
<keyword evidence="9" id="KW-1185">Reference proteome</keyword>
<dbReference type="SUPFAM" id="SSF52518">
    <property type="entry name" value="Thiamin diphosphate-binding fold (THDP-binding)"/>
    <property type="match status" value="2"/>
</dbReference>
<dbReference type="Pfam" id="PF02775">
    <property type="entry name" value="TPP_enzyme_C"/>
    <property type="match status" value="1"/>
</dbReference>
<evidence type="ECO:0000256" key="4">
    <source>
        <dbReference type="RuleBase" id="RU362132"/>
    </source>
</evidence>
<dbReference type="InterPro" id="IPR012001">
    <property type="entry name" value="Thiamin_PyroP_enz_TPP-bd_dom"/>
</dbReference>
<dbReference type="PANTHER" id="PTHR18968:SF13">
    <property type="entry name" value="ACETOLACTATE SYNTHASE CATALYTIC SUBUNIT, MITOCHONDRIAL"/>
    <property type="match status" value="1"/>
</dbReference>
<dbReference type="EMBL" id="FOMT01000001">
    <property type="protein sequence ID" value="SFD84039.1"/>
    <property type="molecule type" value="Genomic_DNA"/>
</dbReference>
<dbReference type="STRING" id="1045775.SAMN05216378_1679"/>
<evidence type="ECO:0000313" key="8">
    <source>
        <dbReference type="EMBL" id="SFD84039.1"/>
    </source>
</evidence>
<evidence type="ECO:0000256" key="2">
    <source>
        <dbReference type="ARBA" id="ARBA00007812"/>
    </source>
</evidence>
<gene>
    <name evidence="8" type="ORF">SAMN05216378_1679</name>
</gene>
<dbReference type="Proteomes" id="UP000198855">
    <property type="component" value="Unassembled WGS sequence"/>
</dbReference>
<accession>A0A1I1VMF0</accession>
<feature type="domain" description="Thiamine pyrophosphate enzyme central" evidence="5">
    <location>
        <begin position="188"/>
        <end position="325"/>
    </location>
</feature>
<dbReference type="InterPro" id="IPR011766">
    <property type="entry name" value="TPP_enzyme_TPP-bd"/>
</dbReference>
<reference evidence="9" key="1">
    <citation type="submission" date="2016-10" db="EMBL/GenBank/DDBJ databases">
        <authorList>
            <person name="Varghese N."/>
            <person name="Submissions S."/>
        </authorList>
    </citation>
    <scope>NUCLEOTIDE SEQUENCE [LARGE SCALE GENOMIC DNA]</scope>
    <source>
        <strain evidence="9">CGMCC 1.10784</strain>
    </source>
</reference>
<organism evidence="8 9">
    <name type="scientific">Paenibacillus catalpae</name>
    <dbReference type="NCBI Taxonomy" id="1045775"/>
    <lineage>
        <taxon>Bacteria</taxon>
        <taxon>Bacillati</taxon>
        <taxon>Bacillota</taxon>
        <taxon>Bacilli</taxon>
        <taxon>Bacillales</taxon>
        <taxon>Paenibacillaceae</taxon>
        <taxon>Paenibacillus</taxon>
    </lineage>
</organism>
<feature type="domain" description="Thiamine pyrophosphate enzyme TPP-binding" evidence="6">
    <location>
        <begin position="384"/>
        <end position="533"/>
    </location>
</feature>
<dbReference type="Gene3D" id="3.40.50.970">
    <property type="match status" value="2"/>
</dbReference>
<evidence type="ECO:0000259" key="5">
    <source>
        <dbReference type="Pfam" id="PF00205"/>
    </source>
</evidence>
<dbReference type="PANTHER" id="PTHR18968">
    <property type="entry name" value="THIAMINE PYROPHOSPHATE ENZYMES"/>
    <property type="match status" value="1"/>
</dbReference>
<dbReference type="Pfam" id="PF02776">
    <property type="entry name" value="TPP_enzyme_N"/>
    <property type="match status" value="1"/>
</dbReference>